<evidence type="ECO:0000256" key="1">
    <source>
        <dbReference type="SAM" id="Phobius"/>
    </source>
</evidence>
<feature type="transmembrane region" description="Helical" evidence="1">
    <location>
        <begin position="176"/>
        <end position="198"/>
    </location>
</feature>
<keyword evidence="1" id="KW-1133">Transmembrane helix</keyword>
<dbReference type="OrthoDB" id="9153185at2"/>
<comment type="caution">
    <text evidence="2">The sequence shown here is derived from an EMBL/GenBank/DDBJ whole genome shotgun (WGS) entry which is preliminary data.</text>
</comment>
<accession>A0A1B7L563</accession>
<keyword evidence="1" id="KW-0812">Transmembrane</keyword>
<dbReference type="AlphaFoldDB" id="A0A1B7L563"/>
<reference evidence="3" key="1">
    <citation type="submission" date="2016-05" db="EMBL/GenBank/DDBJ databases">
        <authorList>
            <person name="Behera P."/>
            <person name="Vaishampayan P."/>
            <person name="Singh N."/>
            <person name="Raina V."/>
            <person name="Suar M."/>
            <person name="Pattnaik A."/>
            <person name="Rastogi G."/>
        </authorList>
    </citation>
    <scope>NUCLEOTIDE SEQUENCE [LARGE SCALE GENOMIC DNA]</scope>
    <source>
        <strain evidence="3">MP23</strain>
    </source>
</reference>
<dbReference type="Pfam" id="PF24838">
    <property type="entry name" value="8xMP"/>
    <property type="match status" value="1"/>
</dbReference>
<dbReference type="STRING" id="1691903.A9B99_22045"/>
<sequence length="228" mass="27426">MKVKNAIVIRPQDREFFSHFFEEDVSSFEEESRHHKMLGLALEKAHDIRKFEIELYWKRATYFFAFFTVVTTAFGLTLSNYRYSHLAPAIAIIGVVFSCCFYYVNVGSKYWQENWEFIIDKIEYYITGNLYKAFFFESEHTKRPSVSKINIYLSRFIIAVWLACFCYSFYNIFSSHLYLSIFYFLAFIYSVGTTLFFCDKKIKDTSNNDDNRIRQFRFRTPRYKNHSL</sequence>
<protein>
    <submittedName>
        <fullName evidence="2">Uncharacterized protein</fullName>
    </submittedName>
</protein>
<feature type="transmembrane region" description="Helical" evidence="1">
    <location>
        <begin position="152"/>
        <end position="170"/>
    </location>
</feature>
<evidence type="ECO:0000313" key="2">
    <source>
        <dbReference type="EMBL" id="OAT77426.1"/>
    </source>
</evidence>
<proteinExistence type="predicted"/>
<organism evidence="2 3">
    <name type="scientific">Mangrovibacter phragmitis</name>
    <dbReference type="NCBI Taxonomy" id="1691903"/>
    <lineage>
        <taxon>Bacteria</taxon>
        <taxon>Pseudomonadati</taxon>
        <taxon>Pseudomonadota</taxon>
        <taxon>Gammaproteobacteria</taxon>
        <taxon>Enterobacterales</taxon>
        <taxon>Enterobacteriaceae</taxon>
        <taxon>Mangrovibacter</taxon>
    </lineage>
</organism>
<dbReference type="EMBL" id="LYRP01000009">
    <property type="protein sequence ID" value="OAT77426.1"/>
    <property type="molecule type" value="Genomic_DNA"/>
</dbReference>
<dbReference type="Proteomes" id="UP000078225">
    <property type="component" value="Unassembled WGS sequence"/>
</dbReference>
<dbReference type="InterPro" id="IPR056918">
    <property type="entry name" value="8xMP"/>
</dbReference>
<keyword evidence="3" id="KW-1185">Reference proteome</keyword>
<name>A0A1B7L563_9ENTR</name>
<evidence type="ECO:0000313" key="3">
    <source>
        <dbReference type="Proteomes" id="UP000078225"/>
    </source>
</evidence>
<feature type="transmembrane region" description="Helical" evidence="1">
    <location>
        <begin position="60"/>
        <end position="79"/>
    </location>
</feature>
<dbReference type="RefSeq" id="WP_064597070.1">
    <property type="nucleotide sequence ID" value="NZ_LYRP01000009.1"/>
</dbReference>
<gene>
    <name evidence="2" type="ORF">A9B99_22045</name>
</gene>
<feature type="transmembrane region" description="Helical" evidence="1">
    <location>
        <begin position="85"/>
        <end position="104"/>
    </location>
</feature>
<keyword evidence="1" id="KW-0472">Membrane</keyword>